<evidence type="ECO:0000313" key="4">
    <source>
        <dbReference type="EMBL" id="KRL95854.1"/>
    </source>
</evidence>
<evidence type="ECO:0000313" key="5">
    <source>
        <dbReference type="Proteomes" id="UP000051580"/>
    </source>
</evidence>
<dbReference type="PATRIC" id="fig|1423753.3.peg.2189"/>
<dbReference type="InterPro" id="IPR029039">
    <property type="entry name" value="Flavoprotein-like_sf"/>
</dbReference>
<dbReference type="Pfam" id="PF02525">
    <property type="entry name" value="Flavodoxin_2"/>
    <property type="match status" value="1"/>
</dbReference>
<comment type="similarity">
    <text evidence="1">Belongs to the NAD(P)H dehydrogenase (quinone) family.</text>
</comment>
<keyword evidence="2" id="KW-0560">Oxidoreductase</keyword>
<dbReference type="InterPro" id="IPR003680">
    <property type="entry name" value="Flavodoxin_fold"/>
</dbReference>
<dbReference type="PANTHER" id="PTHR10204">
    <property type="entry name" value="NAD P H OXIDOREDUCTASE-RELATED"/>
    <property type="match status" value="1"/>
</dbReference>
<comment type="caution">
    <text evidence="4">The sequence shown here is derived from an EMBL/GenBank/DDBJ whole genome shotgun (WGS) entry which is preliminary data.</text>
</comment>
<dbReference type="SUPFAM" id="SSF52218">
    <property type="entry name" value="Flavoproteins"/>
    <property type="match status" value="1"/>
</dbReference>
<proteinExistence type="inferred from homology"/>
<evidence type="ECO:0000256" key="1">
    <source>
        <dbReference type="ARBA" id="ARBA00006252"/>
    </source>
</evidence>
<dbReference type="PANTHER" id="PTHR10204:SF34">
    <property type="entry name" value="NAD(P)H DEHYDROGENASE [QUINONE] 1 ISOFORM 1"/>
    <property type="match status" value="1"/>
</dbReference>
<feature type="domain" description="Flavodoxin-like fold" evidence="3">
    <location>
        <begin position="3"/>
        <end position="176"/>
    </location>
</feature>
<gene>
    <name evidence="4" type="ORF">FD28_GL002083</name>
</gene>
<dbReference type="InterPro" id="IPR051545">
    <property type="entry name" value="NAD(P)H_dehydrogenase_qn"/>
</dbReference>
<dbReference type="AlphaFoldDB" id="A0A0R1US08"/>
<dbReference type="Proteomes" id="UP000051580">
    <property type="component" value="Unassembled WGS sequence"/>
</dbReference>
<dbReference type="Gene3D" id="3.40.50.360">
    <property type="match status" value="1"/>
</dbReference>
<evidence type="ECO:0000256" key="2">
    <source>
        <dbReference type="ARBA" id="ARBA00023002"/>
    </source>
</evidence>
<name>A0A0R1US08_9LACO</name>
<dbReference type="OrthoDB" id="9798454at2"/>
<protein>
    <submittedName>
        <fullName evidence="4">YdeQ (NAD(P)H dehydrogenase) (Quinone)</fullName>
    </submittedName>
</protein>
<dbReference type="STRING" id="1423753.FD28_GL002083"/>
<sequence>MTNTVIVYAHPQETSLNHAILLAVENQLIQEGISFNVLDLYADHFNGQYTAAEYHLYRQGKTLDPLVKSYETQLRHCERLIFICPIWWNDVPAIVKGFVDVVFKRNLFYFAGKRGIRGNMPQLKSVQVLTTSTSPTWYLKLFCGDAIRKVFLNGTFKQLGIKTRSWQNFGGVTVKTASQCRHYLAKVQHEF</sequence>
<dbReference type="GO" id="GO:0003955">
    <property type="term" value="F:NAD(P)H dehydrogenase (quinone) activity"/>
    <property type="evidence" value="ECO:0007669"/>
    <property type="project" value="TreeGrafter"/>
</dbReference>
<organism evidence="4 5">
    <name type="scientific">Levilactobacillus hammesii DSM 16381</name>
    <dbReference type="NCBI Taxonomy" id="1423753"/>
    <lineage>
        <taxon>Bacteria</taxon>
        <taxon>Bacillati</taxon>
        <taxon>Bacillota</taxon>
        <taxon>Bacilli</taxon>
        <taxon>Lactobacillales</taxon>
        <taxon>Lactobacillaceae</taxon>
        <taxon>Levilactobacillus</taxon>
    </lineage>
</organism>
<dbReference type="RefSeq" id="WP_057732499.1">
    <property type="nucleotide sequence ID" value="NZ_AZFS01000044.1"/>
</dbReference>
<keyword evidence="5" id="KW-1185">Reference proteome</keyword>
<dbReference type="GO" id="GO:0005829">
    <property type="term" value="C:cytosol"/>
    <property type="evidence" value="ECO:0007669"/>
    <property type="project" value="TreeGrafter"/>
</dbReference>
<evidence type="ECO:0000259" key="3">
    <source>
        <dbReference type="Pfam" id="PF02525"/>
    </source>
</evidence>
<dbReference type="EMBL" id="AZFS01000044">
    <property type="protein sequence ID" value="KRL95854.1"/>
    <property type="molecule type" value="Genomic_DNA"/>
</dbReference>
<reference evidence="4 5" key="1">
    <citation type="journal article" date="2015" name="Genome Announc.">
        <title>Expanding the biotechnology potential of lactobacilli through comparative genomics of 213 strains and associated genera.</title>
        <authorList>
            <person name="Sun Z."/>
            <person name="Harris H.M."/>
            <person name="McCann A."/>
            <person name="Guo C."/>
            <person name="Argimon S."/>
            <person name="Zhang W."/>
            <person name="Yang X."/>
            <person name="Jeffery I.B."/>
            <person name="Cooney J.C."/>
            <person name="Kagawa T.F."/>
            <person name="Liu W."/>
            <person name="Song Y."/>
            <person name="Salvetti E."/>
            <person name="Wrobel A."/>
            <person name="Rasinkangas P."/>
            <person name="Parkhill J."/>
            <person name="Rea M.C."/>
            <person name="O'Sullivan O."/>
            <person name="Ritari J."/>
            <person name="Douillard F.P."/>
            <person name="Paul Ross R."/>
            <person name="Yang R."/>
            <person name="Briner A.E."/>
            <person name="Felis G.E."/>
            <person name="de Vos W.M."/>
            <person name="Barrangou R."/>
            <person name="Klaenhammer T.R."/>
            <person name="Caufield P.W."/>
            <person name="Cui Y."/>
            <person name="Zhang H."/>
            <person name="O'Toole P.W."/>
        </authorList>
    </citation>
    <scope>NUCLEOTIDE SEQUENCE [LARGE SCALE GENOMIC DNA]</scope>
    <source>
        <strain evidence="4 5">DSM 16381</strain>
    </source>
</reference>
<accession>A0A0R1US08</accession>